<gene>
    <name evidence="1" type="ORF">GCM10007971_35850</name>
</gene>
<organism evidence="1 2">
    <name type="scientific">Oceanobacillus indicireducens</name>
    <dbReference type="NCBI Taxonomy" id="1004261"/>
    <lineage>
        <taxon>Bacteria</taxon>
        <taxon>Bacillati</taxon>
        <taxon>Bacillota</taxon>
        <taxon>Bacilli</taxon>
        <taxon>Bacillales</taxon>
        <taxon>Bacillaceae</taxon>
        <taxon>Oceanobacillus</taxon>
    </lineage>
</organism>
<name>A0A917Y5N4_9BACI</name>
<evidence type="ECO:0000313" key="2">
    <source>
        <dbReference type="Proteomes" id="UP000624041"/>
    </source>
</evidence>
<dbReference type="AlphaFoldDB" id="A0A917Y5N4"/>
<protein>
    <submittedName>
        <fullName evidence="1">Uncharacterized protein</fullName>
    </submittedName>
</protein>
<evidence type="ECO:0000313" key="1">
    <source>
        <dbReference type="EMBL" id="GGN66183.1"/>
    </source>
</evidence>
<proteinExistence type="predicted"/>
<dbReference type="EMBL" id="BMOS01000044">
    <property type="protein sequence ID" value="GGN66183.1"/>
    <property type="molecule type" value="Genomic_DNA"/>
</dbReference>
<reference evidence="1" key="2">
    <citation type="submission" date="2020-09" db="EMBL/GenBank/DDBJ databases">
        <authorList>
            <person name="Sun Q."/>
            <person name="Ohkuma M."/>
        </authorList>
    </citation>
    <scope>NUCLEOTIDE SEQUENCE</scope>
    <source>
        <strain evidence="1">JCM 17251</strain>
    </source>
</reference>
<accession>A0A917Y5N4</accession>
<dbReference type="Proteomes" id="UP000624041">
    <property type="component" value="Unassembled WGS sequence"/>
</dbReference>
<sequence length="75" mass="8901">MELTNVHTFSIGKFNRVQCDPLGMISFSFNQFGILLLHMRVNILVYVICTYVQKFSLYSCMFVELVKSYYNLKFR</sequence>
<keyword evidence="2" id="KW-1185">Reference proteome</keyword>
<reference evidence="1" key="1">
    <citation type="journal article" date="2014" name="Int. J. Syst. Evol. Microbiol.">
        <title>Complete genome sequence of Corynebacterium casei LMG S-19264T (=DSM 44701T), isolated from a smear-ripened cheese.</title>
        <authorList>
            <consortium name="US DOE Joint Genome Institute (JGI-PGF)"/>
            <person name="Walter F."/>
            <person name="Albersmeier A."/>
            <person name="Kalinowski J."/>
            <person name="Ruckert C."/>
        </authorList>
    </citation>
    <scope>NUCLEOTIDE SEQUENCE</scope>
    <source>
        <strain evidence="1">JCM 17251</strain>
    </source>
</reference>
<comment type="caution">
    <text evidence="1">The sequence shown here is derived from an EMBL/GenBank/DDBJ whole genome shotgun (WGS) entry which is preliminary data.</text>
</comment>